<dbReference type="InterPro" id="IPR007197">
    <property type="entry name" value="rSAM"/>
</dbReference>
<name>A0A1F5E565_9BACT</name>
<dbReference type="InterPro" id="IPR058240">
    <property type="entry name" value="rSAM_sf"/>
</dbReference>
<evidence type="ECO:0000256" key="4">
    <source>
        <dbReference type="ARBA" id="ARBA00022691"/>
    </source>
</evidence>
<keyword evidence="5" id="KW-0479">Metal-binding</keyword>
<dbReference type="EMBL" id="MEZY01000048">
    <property type="protein sequence ID" value="OGD62532.1"/>
    <property type="molecule type" value="Genomic_DNA"/>
</dbReference>
<evidence type="ECO:0000256" key="6">
    <source>
        <dbReference type="ARBA" id="ARBA00023004"/>
    </source>
</evidence>
<dbReference type="InterPro" id="IPR023404">
    <property type="entry name" value="rSAM_horseshoe"/>
</dbReference>
<evidence type="ECO:0000256" key="7">
    <source>
        <dbReference type="ARBA" id="ARBA00023014"/>
    </source>
</evidence>
<accession>A0A1F5E565</accession>
<dbReference type="InterPro" id="IPR006638">
    <property type="entry name" value="Elp3/MiaA/NifB-like_rSAM"/>
</dbReference>
<evidence type="ECO:0000313" key="11">
    <source>
        <dbReference type="Proteomes" id="UP000178583"/>
    </source>
</evidence>
<evidence type="ECO:0000313" key="10">
    <source>
        <dbReference type="EMBL" id="OGD62532.1"/>
    </source>
</evidence>
<keyword evidence="3" id="KW-0808">Transferase</keyword>
<sequence length="345" mass="39593">MTYCLFVIGCQQNKYDASRLAAFLNSQGFSEVDEKFADIVFVLACSVRQTAVDKMFGKIHNWRKAGKKVFVTACILDNDKQKLEKLNVSYFVDFNDLYTLLVYCKTNNVYKVHSGTMYVPIMSGCDNFCSYCVVPYTRGREKSRSYDDVILDIKQLIKSGHKEFVLLGQNVNSYAVSEKRKAKSEKQMKDFVVLLGMINNIPGDFVFSFMSNHPKDMSDDIIHAIARLPKVKKEIHLPLQSGSDRILKLMNRPYTTRQYFRLIEKCKSKIENLSVTTDIIVGFPGETDEDFQQTVDIVKKVGFGQIFINKYSPRPSTASYKLGDPIPWSLKQKRWHILNEIANLN</sequence>
<dbReference type="GO" id="GO:0046872">
    <property type="term" value="F:metal ion binding"/>
    <property type="evidence" value="ECO:0007669"/>
    <property type="project" value="UniProtKB-KW"/>
</dbReference>
<keyword evidence="7" id="KW-0411">Iron-sulfur</keyword>
<dbReference type="PROSITE" id="PS51449">
    <property type="entry name" value="MTTASE_N"/>
    <property type="match status" value="1"/>
</dbReference>
<keyword evidence="6" id="KW-0408">Iron</keyword>
<dbReference type="STRING" id="1797472.A2215_00690"/>
<dbReference type="FunFam" id="3.80.30.20:FF:000001">
    <property type="entry name" value="tRNA-2-methylthio-N(6)-dimethylallyladenosine synthase 2"/>
    <property type="match status" value="1"/>
</dbReference>
<protein>
    <submittedName>
        <fullName evidence="10">Uncharacterized protein</fullName>
    </submittedName>
</protein>
<dbReference type="SMART" id="SM00729">
    <property type="entry name" value="Elp3"/>
    <property type="match status" value="1"/>
</dbReference>
<dbReference type="InterPro" id="IPR005839">
    <property type="entry name" value="Methylthiotransferase"/>
</dbReference>
<dbReference type="PROSITE" id="PS51918">
    <property type="entry name" value="RADICAL_SAM"/>
    <property type="match status" value="1"/>
</dbReference>
<dbReference type="GO" id="GO:0005829">
    <property type="term" value="C:cytosol"/>
    <property type="evidence" value="ECO:0007669"/>
    <property type="project" value="TreeGrafter"/>
</dbReference>
<evidence type="ECO:0000259" key="8">
    <source>
        <dbReference type="PROSITE" id="PS51449"/>
    </source>
</evidence>
<dbReference type="Proteomes" id="UP000178583">
    <property type="component" value="Unassembled WGS sequence"/>
</dbReference>
<evidence type="ECO:0000259" key="9">
    <source>
        <dbReference type="PROSITE" id="PS51918"/>
    </source>
</evidence>
<dbReference type="SUPFAM" id="SSF102114">
    <property type="entry name" value="Radical SAM enzymes"/>
    <property type="match status" value="1"/>
</dbReference>
<organism evidence="10 11">
    <name type="scientific">Candidatus Berkelbacteria bacterium RIFOXYA2_FULL_43_10</name>
    <dbReference type="NCBI Taxonomy" id="1797472"/>
    <lineage>
        <taxon>Bacteria</taxon>
        <taxon>Candidatus Berkelbacteria</taxon>
    </lineage>
</organism>
<dbReference type="InterPro" id="IPR020612">
    <property type="entry name" value="Methylthiotransferase_CS"/>
</dbReference>
<dbReference type="Gene3D" id="3.80.30.20">
    <property type="entry name" value="tm_1862 like domain"/>
    <property type="match status" value="1"/>
</dbReference>
<dbReference type="Pfam" id="PF04055">
    <property type="entry name" value="Radical_SAM"/>
    <property type="match status" value="1"/>
</dbReference>
<dbReference type="NCBIfam" id="TIGR00089">
    <property type="entry name" value="MiaB/RimO family radical SAM methylthiotransferase"/>
    <property type="match status" value="1"/>
</dbReference>
<proteinExistence type="predicted"/>
<dbReference type="Pfam" id="PF00919">
    <property type="entry name" value="UPF0004"/>
    <property type="match status" value="1"/>
</dbReference>
<dbReference type="PANTHER" id="PTHR43020">
    <property type="entry name" value="CDK5 REGULATORY SUBUNIT-ASSOCIATED PROTEIN 1"/>
    <property type="match status" value="1"/>
</dbReference>
<feature type="domain" description="MTTase N-terminal" evidence="8">
    <location>
        <begin position="1"/>
        <end position="110"/>
    </location>
</feature>
<evidence type="ECO:0000256" key="1">
    <source>
        <dbReference type="ARBA" id="ARBA00001966"/>
    </source>
</evidence>
<dbReference type="InterPro" id="IPR038135">
    <property type="entry name" value="Methylthiotransferase_N_sf"/>
</dbReference>
<comment type="cofactor">
    <cofactor evidence="1">
        <name>[4Fe-4S] cluster</name>
        <dbReference type="ChEBI" id="CHEBI:49883"/>
    </cofactor>
</comment>
<feature type="domain" description="Radical SAM core" evidence="9">
    <location>
        <begin position="111"/>
        <end position="345"/>
    </location>
</feature>
<dbReference type="GO" id="GO:0035597">
    <property type="term" value="F:tRNA-2-methylthio-N(6)-dimethylallyladenosine(37) synthase activity"/>
    <property type="evidence" value="ECO:0007669"/>
    <property type="project" value="TreeGrafter"/>
</dbReference>
<comment type="caution">
    <text evidence="10">The sequence shown here is derived from an EMBL/GenBank/DDBJ whole genome shotgun (WGS) entry which is preliminary data.</text>
</comment>
<dbReference type="PROSITE" id="PS01278">
    <property type="entry name" value="MTTASE_RADICAL"/>
    <property type="match status" value="1"/>
</dbReference>
<keyword evidence="2" id="KW-0004">4Fe-4S</keyword>
<evidence type="ECO:0000256" key="2">
    <source>
        <dbReference type="ARBA" id="ARBA00022485"/>
    </source>
</evidence>
<dbReference type="AlphaFoldDB" id="A0A1F5E565"/>
<evidence type="ECO:0000256" key="3">
    <source>
        <dbReference type="ARBA" id="ARBA00022679"/>
    </source>
</evidence>
<keyword evidence="4" id="KW-0949">S-adenosyl-L-methionine</keyword>
<dbReference type="SFLD" id="SFLDG01082">
    <property type="entry name" value="B12-binding_domain_containing"/>
    <property type="match status" value="1"/>
</dbReference>
<reference evidence="10 11" key="1">
    <citation type="journal article" date="2016" name="Nat. Commun.">
        <title>Thousands of microbial genomes shed light on interconnected biogeochemical processes in an aquifer system.</title>
        <authorList>
            <person name="Anantharaman K."/>
            <person name="Brown C.T."/>
            <person name="Hug L.A."/>
            <person name="Sharon I."/>
            <person name="Castelle C.J."/>
            <person name="Probst A.J."/>
            <person name="Thomas B.C."/>
            <person name="Singh A."/>
            <person name="Wilkins M.J."/>
            <person name="Karaoz U."/>
            <person name="Brodie E.L."/>
            <person name="Williams K.H."/>
            <person name="Hubbard S.S."/>
            <person name="Banfield J.F."/>
        </authorList>
    </citation>
    <scope>NUCLEOTIDE SEQUENCE [LARGE SCALE GENOMIC DNA]</scope>
</reference>
<evidence type="ECO:0000256" key="5">
    <source>
        <dbReference type="ARBA" id="ARBA00022723"/>
    </source>
</evidence>
<dbReference type="InterPro" id="IPR013848">
    <property type="entry name" value="Methylthiotransferase_N"/>
</dbReference>
<dbReference type="CDD" id="cd01335">
    <property type="entry name" value="Radical_SAM"/>
    <property type="match status" value="1"/>
</dbReference>
<dbReference type="Gene3D" id="3.40.50.12160">
    <property type="entry name" value="Methylthiotransferase, N-terminal domain"/>
    <property type="match status" value="1"/>
</dbReference>
<dbReference type="PANTHER" id="PTHR43020:SF2">
    <property type="entry name" value="MITOCHONDRIAL TRNA METHYLTHIOTRANSFERASE CDK5RAP1"/>
    <property type="match status" value="1"/>
</dbReference>
<dbReference type="GO" id="GO:0051539">
    <property type="term" value="F:4 iron, 4 sulfur cluster binding"/>
    <property type="evidence" value="ECO:0007669"/>
    <property type="project" value="UniProtKB-KW"/>
</dbReference>
<gene>
    <name evidence="10" type="ORF">A2215_00690</name>
</gene>
<dbReference type="SFLD" id="SFLDS00029">
    <property type="entry name" value="Radical_SAM"/>
    <property type="match status" value="1"/>
</dbReference>